<evidence type="ECO:0000256" key="1">
    <source>
        <dbReference type="SAM" id="MobiDB-lite"/>
    </source>
</evidence>
<dbReference type="AlphaFoldDB" id="A0A811QTD3"/>
<name>A0A811QTD3_9POAL</name>
<feature type="compositionally biased region" description="Gly residues" evidence="1">
    <location>
        <begin position="110"/>
        <end position="119"/>
    </location>
</feature>
<comment type="caution">
    <text evidence="2">The sequence shown here is derived from an EMBL/GenBank/DDBJ whole genome shotgun (WGS) entry which is preliminary data.</text>
</comment>
<accession>A0A811QTD3</accession>
<reference evidence="2" key="1">
    <citation type="submission" date="2020-10" db="EMBL/GenBank/DDBJ databases">
        <authorList>
            <person name="Han B."/>
            <person name="Lu T."/>
            <person name="Zhao Q."/>
            <person name="Huang X."/>
            <person name="Zhao Y."/>
        </authorList>
    </citation>
    <scope>NUCLEOTIDE SEQUENCE</scope>
</reference>
<feature type="compositionally biased region" description="Basic and acidic residues" evidence="1">
    <location>
        <begin position="75"/>
        <end position="87"/>
    </location>
</feature>
<dbReference type="Proteomes" id="UP000604825">
    <property type="component" value="Unassembled WGS sequence"/>
</dbReference>
<keyword evidence="3" id="KW-1185">Reference proteome</keyword>
<feature type="region of interest" description="Disordered" evidence="1">
    <location>
        <begin position="45"/>
        <end position="119"/>
    </location>
</feature>
<evidence type="ECO:0000313" key="2">
    <source>
        <dbReference type="EMBL" id="CAD6259376.1"/>
    </source>
</evidence>
<dbReference type="EMBL" id="CAJGYO010000011">
    <property type="protein sequence ID" value="CAD6259376.1"/>
    <property type="molecule type" value="Genomic_DNA"/>
</dbReference>
<proteinExistence type="predicted"/>
<organism evidence="2 3">
    <name type="scientific">Miscanthus lutarioriparius</name>
    <dbReference type="NCBI Taxonomy" id="422564"/>
    <lineage>
        <taxon>Eukaryota</taxon>
        <taxon>Viridiplantae</taxon>
        <taxon>Streptophyta</taxon>
        <taxon>Embryophyta</taxon>
        <taxon>Tracheophyta</taxon>
        <taxon>Spermatophyta</taxon>
        <taxon>Magnoliopsida</taxon>
        <taxon>Liliopsida</taxon>
        <taxon>Poales</taxon>
        <taxon>Poaceae</taxon>
        <taxon>PACMAD clade</taxon>
        <taxon>Panicoideae</taxon>
        <taxon>Andropogonodae</taxon>
        <taxon>Andropogoneae</taxon>
        <taxon>Saccharinae</taxon>
        <taxon>Miscanthus</taxon>
    </lineage>
</organism>
<evidence type="ECO:0000313" key="3">
    <source>
        <dbReference type="Proteomes" id="UP000604825"/>
    </source>
</evidence>
<gene>
    <name evidence="2" type="ORF">NCGR_LOCUS42816</name>
</gene>
<protein>
    <submittedName>
        <fullName evidence="2">Uncharacterized protein</fullName>
    </submittedName>
</protein>
<sequence length="119" mass="12011">MEVEVEVVGGSEEASASPLVAHPCSLLQLLLRACAGCLGLRGYCSDDDDPKPAAATGTDDVDAPGAVAAAAKSPQEGDRQGDGDKAASEVVTQVWAVTRRPPPPGRPREGSGGNGGNHH</sequence>